<comment type="caution">
    <text evidence="2">The sequence shown here is derived from an EMBL/GenBank/DDBJ whole genome shotgun (WGS) entry which is preliminary data.</text>
</comment>
<dbReference type="Proteomes" id="UP000489600">
    <property type="component" value="Unassembled WGS sequence"/>
</dbReference>
<feature type="compositionally biased region" description="Basic and acidic residues" evidence="1">
    <location>
        <begin position="159"/>
        <end position="184"/>
    </location>
</feature>
<name>A0A565CS53_9BRAS</name>
<dbReference type="PANTHER" id="PTHR36811">
    <property type="entry name" value="OS08G0444440 PROTEIN"/>
    <property type="match status" value="1"/>
</dbReference>
<gene>
    <name evidence="2" type="ORF">ANE_LOCUS26808</name>
</gene>
<dbReference type="OrthoDB" id="1080856at2759"/>
<evidence type="ECO:0000256" key="1">
    <source>
        <dbReference type="SAM" id="MobiDB-lite"/>
    </source>
</evidence>
<accession>A0A565CS53</accession>
<keyword evidence="3" id="KW-1185">Reference proteome</keyword>
<dbReference type="EMBL" id="CABITT030000008">
    <property type="protein sequence ID" value="VVB16364.1"/>
    <property type="molecule type" value="Genomic_DNA"/>
</dbReference>
<protein>
    <submittedName>
        <fullName evidence="2">Uncharacterized protein</fullName>
    </submittedName>
</protein>
<dbReference type="AlphaFoldDB" id="A0A565CS53"/>
<reference evidence="2" key="1">
    <citation type="submission" date="2019-07" db="EMBL/GenBank/DDBJ databases">
        <authorList>
            <person name="Dittberner H."/>
        </authorList>
    </citation>
    <scope>NUCLEOTIDE SEQUENCE [LARGE SCALE GENOMIC DNA]</scope>
</reference>
<dbReference type="PANTHER" id="PTHR36811:SF2">
    <property type="entry name" value="OS08G0444440 PROTEIN"/>
    <property type="match status" value="1"/>
</dbReference>
<evidence type="ECO:0000313" key="2">
    <source>
        <dbReference type="EMBL" id="VVB16364.1"/>
    </source>
</evidence>
<feature type="region of interest" description="Disordered" evidence="1">
    <location>
        <begin position="143"/>
        <end position="184"/>
    </location>
</feature>
<evidence type="ECO:0000313" key="3">
    <source>
        <dbReference type="Proteomes" id="UP000489600"/>
    </source>
</evidence>
<sequence>MEGAKRILLGSRKKPRRRKNRRFVRNLVAYLNSDDYLFSPLFANSESSKANDISMAGIEALEMKRVKRKMSEKVKEYLKSDCHMYGPVTSSASSIKAGKLQITNLVTMEVSTSTTTTMREDNNKYSNLQSDITEQTLLHNGRIKTPKEILGGQQTGLSHETDHSPPEKTEKKMSKPEQRRVTIE</sequence>
<proteinExistence type="predicted"/>
<organism evidence="2 3">
    <name type="scientific">Arabis nemorensis</name>
    <dbReference type="NCBI Taxonomy" id="586526"/>
    <lineage>
        <taxon>Eukaryota</taxon>
        <taxon>Viridiplantae</taxon>
        <taxon>Streptophyta</taxon>
        <taxon>Embryophyta</taxon>
        <taxon>Tracheophyta</taxon>
        <taxon>Spermatophyta</taxon>
        <taxon>Magnoliopsida</taxon>
        <taxon>eudicotyledons</taxon>
        <taxon>Gunneridae</taxon>
        <taxon>Pentapetalae</taxon>
        <taxon>rosids</taxon>
        <taxon>malvids</taxon>
        <taxon>Brassicales</taxon>
        <taxon>Brassicaceae</taxon>
        <taxon>Arabideae</taxon>
        <taxon>Arabis</taxon>
    </lineage>
</organism>